<dbReference type="AlphaFoldDB" id="A0A1X7RZD8"/>
<dbReference type="Proteomes" id="UP000215127">
    <property type="component" value="Chromosome 7"/>
</dbReference>
<reference evidence="2 3" key="1">
    <citation type="submission" date="2016-06" db="EMBL/GenBank/DDBJ databases">
        <authorList>
            <person name="Kjaerup R.B."/>
            <person name="Dalgaard T.S."/>
            <person name="Juul-Madsen H.R."/>
        </authorList>
    </citation>
    <scope>NUCLEOTIDE SEQUENCE [LARGE SCALE GENOMIC DNA]</scope>
</reference>
<proteinExistence type="predicted"/>
<gene>
    <name evidence="2" type="ORF">ZT3D7_G7946</name>
</gene>
<feature type="region of interest" description="Disordered" evidence="1">
    <location>
        <begin position="126"/>
        <end position="147"/>
    </location>
</feature>
<organism evidence="2 3">
    <name type="scientific">Zymoseptoria tritici (strain ST99CH_3D7)</name>
    <dbReference type="NCBI Taxonomy" id="1276538"/>
    <lineage>
        <taxon>Eukaryota</taxon>
        <taxon>Fungi</taxon>
        <taxon>Dikarya</taxon>
        <taxon>Ascomycota</taxon>
        <taxon>Pezizomycotina</taxon>
        <taxon>Dothideomycetes</taxon>
        <taxon>Dothideomycetidae</taxon>
        <taxon>Mycosphaerellales</taxon>
        <taxon>Mycosphaerellaceae</taxon>
        <taxon>Zymoseptoria</taxon>
    </lineage>
</organism>
<sequence>MPPQWPKAPEPTTGDYEDMRLWNNDGLPPPDTNDVQDAHGGQNDLNRGKPLYGAPKISARDSLRSARFAEVGLEAGDHEVATHPSRATWYWLEERKKRLGGLIEGIDEELAEMEERRKMLQAQKDSLEAKLRADQEKKGAEGEEGRKAIEVQKRYDDYLRGEGEELDLEVE</sequence>
<dbReference type="EMBL" id="LT853698">
    <property type="protein sequence ID" value="SMQ52793.1"/>
    <property type="molecule type" value="Genomic_DNA"/>
</dbReference>
<accession>A0A1X7RZD8</accession>
<evidence type="ECO:0000256" key="1">
    <source>
        <dbReference type="SAM" id="MobiDB-lite"/>
    </source>
</evidence>
<evidence type="ECO:0000313" key="2">
    <source>
        <dbReference type="EMBL" id="SMQ52793.1"/>
    </source>
</evidence>
<evidence type="ECO:0000313" key="3">
    <source>
        <dbReference type="Proteomes" id="UP000215127"/>
    </source>
</evidence>
<keyword evidence="3" id="KW-1185">Reference proteome</keyword>
<feature type="region of interest" description="Disordered" evidence="1">
    <location>
        <begin position="1"/>
        <end position="58"/>
    </location>
</feature>
<name>A0A1X7RZD8_ZYMT9</name>
<protein>
    <submittedName>
        <fullName evidence="2">Uncharacterized protein</fullName>
    </submittedName>
</protein>